<dbReference type="InterPro" id="IPR037213">
    <property type="entry name" value="Run_dom_sf"/>
</dbReference>
<dbReference type="SMART" id="SM00593">
    <property type="entry name" value="RUN"/>
    <property type="match status" value="1"/>
</dbReference>
<keyword evidence="4" id="KW-0812">Transmembrane</keyword>
<dbReference type="PANTHER" id="PTHR46251:SF5">
    <property type="entry name" value="RUN DOMAIN-CONTAINING PROTEIN 3A"/>
    <property type="match status" value="1"/>
</dbReference>
<organism evidence="6 7">
    <name type="scientific">Cynoglossus semilaevis</name>
    <name type="common">Tongue sole</name>
    <dbReference type="NCBI Taxonomy" id="244447"/>
    <lineage>
        <taxon>Eukaryota</taxon>
        <taxon>Metazoa</taxon>
        <taxon>Chordata</taxon>
        <taxon>Craniata</taxon>
        <taxon>Vertebrata</taxon>
        <taxon>Euteleostomi</taxon>
        <taxon>Actinopterygii</taxon>
        <taxon>Neopterygii</taxon>
        <taxon>Teleostei</taxon>
        <taxon>Neoteleostei</taxon>
        <taxon>Acanthomorphata</taxon>
        <taxon>Carangaria</taxon>
        <taxon>Pleuronectiformes</taxon>
        <taxon>Pleuronectoidei</taxon>
        <taxon>Cynoglossidae</taxon>
        <taxon>Cynoglossinae</taxon>
        <taxon>Cynoglossus</taxon>
    </lineage>
</organism>
<dbReference type="PROSITE" id="PS50826">
    <property type="entry name" value="RUN"/>
    <property type="match status" value="1"/>
</dbReference>
<name>A0A3P8VIY1_CYNSE</name>
<dbReference type="FunFam" id="1.20.58.900:FF:000005">
    <property type="entry name" value="RUN domain-containing protein 3A isoform X1"/>
    <property type="match status" value="1"/>
</dbReference>
<dbReference type="Gene3D" id="1.20.58.900">
    <property type="match status" value="1"/>
</dbReference>
<proteinExistence type="inferred from homology"/>
<dbReference type="SUPFAM" id="SSF140741">
    <property type="entry name" value="RUN domain-like"/>
    <property type="match status" value="1"/>
</dbReference>
<evidence type="ECO:0000313" key="7">
    <source>
        <dbReference type="Proteomes" id="UP000265120"/>
    </source>
</evidence>
<dbReference type="Proteomes" id="UP000265120">
    <property type="component" value="Chromosome 8"/>
</dbReference>
<dbReference type="InParanoid" id="A0A3P8VIY1"/>
<dbReference type="OMA" id="NQWPTLQ"/>
<dbReference type="GO" id="GO:0010753">
    <property type="term" value="P:positive regulation of cGMP-mediated signaling"/>
    <property type="evidence" value="ECO:0007669"/>
    <property type="project" value="TreeGrafter"/>
</dbReference>
<keyword evidence="4" id="KW-1133">Transmembrane helix</keyword>
<comment type="similarity">
    <text evidence="2">Belongs to the RUNDC3 family.</text>
</comment>
<dbReference type="STRING" id="244447.ENSCSEP00000014224"/>
<evidence type="ECO:0000256" key="1">
    <source>
        <dbReference type="ARBA" id="ARBA00023054"/>
    </source>
</evidence>
<keyword evidence="1" id="KW-0175">Coiled coil</keyword>
<dbReference type="GeneTree" id="ENSGT00940000158922"/>
<reference evidence="6" key="3">
    <citation type="submission" date="2025-09" db="UniProtKB">
        <authorList>
            <consortium name="Ensembl"/>
        </authorList>
    </citation>
    <scope>IDENTIFICATION</scope>
</reference>
<keyword evidence="7" id="KW-1185">Reference proteome</keyword>
<dbReference type="InterPro" id="IPR004012">
    <property type="entry name" value="Run_dom"/>
</dbReference>
<feature type="transmembrane region" description="Helical" evidence="4">
    <location>
        <begin position="362"/>
        <end position="384"/>
    </location>
</feature>
<dbReference type="AlphaFoldDB" id="A0A3P8VIY1"/>
<keyword evidence="4" id="KW-0472">Membrane</keyword>
<evidence type="ECO:0000256" key="4">
    <source>
        <dbReference type="SAM" id="Phobius"/>
    </source>
</evidence>
<dbReference type="Pfam" id="PF02759">
    <property type="entry name" value="RUN"/>
    <property type="match status" value="1"/>
</dbReference>
<sequence>MEPSCVQSAMAMGDVQKKASFRNVAVERNNLITVCRERTLLEKYTAEPIDDSSEEFINFAAILEHILSHRFKGSSSWFDGHRSYWDYVRVACAKVPNSCISSIESMENISSSRAKGRAWIRVALMEKRLSEYIATALRDSRTTRRFYAEGAIMLREEATVLTGMLIGLGAIDFSFCLKGEPLDGKSPAVIDYTPYLKFTQSYDYLSDEEDCRSVNSSASDDSIPEHPYIPLVTDDESWSTKCRKMEQRFKIVNAQKGYLEELVRLRESQLENTETENKRLKCLNCSYGEIVTSLIPSDTNHLSKNLANQWPSLNSYNRQEDIKLFRRRSFPSTELLSVEVSLDSDSEKQNGRGGGGRGRGQGAAWCTGECFGFFFFWFFFSILIF</sequence>
<protein>
    <recommendedName>
        <fullName evidence="3">RUN domain-containing protein 3A</fullName>
    </recommendedName>
</protein>
<evidence type="ECO:0000256" key="3">
    <source>
        <dbReference type="ARBA" id="ARBA00034858"/>
    </source>
</evidence>
<reference evidence="6" key="2">
    <citation type="submission" date="2025-08" db="UniProtKB">
        <authorList>
            <consortium name="Ensembl"/>
        </authorList>
    </citation>
    <scope>IDENTIFICATION</scope>
</reference>
<dbReference type="PANTHER" id="PTHR46251">
    <property type="entry name" value="RUN DOMAIN-CONTAINING 3 PROTEIN RUNDC3"/>
    <property type="match status" value="1"/>
</dbReference>
<dbReference type="InterPro" id="IPR047340">
    <property type="entry name" value="RUNDC3A_B"/>
</dbReference>
<evidence type="ECO:0000256" key="2">
    <source>
        <dbReference type="ARBA" id="ARBA00034727"/>
    </source>
</evidence>
<feature type="domain" description="RUN" evidence="5">
    <location>
        <begin position="50"/>
        <end position="180"/>
    </location>
</feature>
<accession>A0A3P8VIY1</accession>
<evidence type="ECO:0000259" key="5">
    <source>
        <dbReference type="PROSITE" id="PS50826"/>
    </source>
</evidence>
<evidence type="ECO:0000313" key="6">
    <source>
        <dbReference type="Ensembl" id="ENSCSEP00000014224.1"/>
    </source>
</evidence>
<reference evidence="6 7" key="1">
    <citation type="journal article" date="2014" name="Nat. Genet.">
        <title>Whole-genome sequence of a flatfish provides insights into ZW sex chromosome evolution and adaptation to a benthic lifestyle.</title>
        <authorList>
            <person name="Chen S."/>
            <person name="Zhang G."/>
            <person name="Shao C."/>
            <person name="Huang Q."/>
            <person name="Liu G."/>
            <person name="Zhang P."/>
            <person name="Song W."/>
            <person name="An N."/>
            <person name="Chalopin D."/>
            <person name="Volff J.N."/>
            <person name="Hong Y."/>
            <person name="Li Q."/>
            <person name="Sha Z."/>
            <person name="Zhou H."/>
            <person name="Xie M."/>
            <person name="Yu Q."/>
            <person name="Liu Y."/>
            <person name="Xiang H."/>
            <person name="Wang N."/>
            <person name="Wu K."/>
            <person name="Yang C."/>
            <person name="Zhou Q."/>
            <person name="Liao X."/>
            <person name="Yang L."/>
            <person name="Hu Q."/>
            <person name="Zhang J."/>
            <person name="Meng L."/>
            <person name="Jin L."/>
            <person name="Tian Y."/>
            <person name="Lian J."/>
            <person name="Yang J."/>
            <person name="Miao G."/>
            <person name="Liu S."/>
            <person name="Liang Z."/>
            <person name="Yan F."/>
            <person name="Li Y."/>
            <person name="Sun B."/>
            <person name="Zhang H."/>
            <person name="Zhang J."/>
            <person name="Zhu Y."/>
            <person name="Du M."/>
            <person name="Zhao Y."/>
            <person name="Schartl M."/>
            <person name="Tang Q."/>
            <person name="Wang J."/>
        </authorList>
    </citation>
    <scope>NUCLEOTIDE SEQUENCE</scope>
</reference>
<dbReference type="Ensembl" id="ENSCSET00000014391.1">
    <property type="protein sequence ID" value="ENSCSEP00000014224.1"/>
    <property type="gene ID" value="ENSCSEG00000009144.1"/>
</dbReference>